<dbReference type="EMBL" id="JACBNQ010000019">
    <property type="protein sequence ID" value="NYB75295.1"/>
    <property type="molecule type" value="Genomic_DNA"/>
</dbReference>
<evidence type="ECO:0000256" key="2">
    <source>
        <dbReference type="ARBA" id="ARBA00022649"/>
    </source>
</evidence>
<dbReference type="Gene3D" id="3.30.2310.20">
    <property type="entry name" value="RelE-like"/>
    <property type="match status" value="1"/>
</dbReference>
<dbReference type="InterPro" id="IPR007712">
    <property type="entry name" value="RelE/ParE_toxin"/>
</dbReference>
<comment type="caution">
    <text evidence="3">The sequence shown here is derived from an EMBL/GenBank/DDBJ whole genome shotgun (WGS) entry which is preliminary data.</text>
</comment>
<dbReference type="Pfam" id="PF05016">
    <property type="entry name" value="ParE_toxin"/>
    <property type="match status" value="1"/>
</dbReference>
<organism evidence="3 4">
    <name type="scientific">Sedimentibacter hydroxybenzoicus DSM 7310</name>
    <dbReference type="NCBI Taxonomy" id="1123245"/>
    <lineage>
        <taxon>Bacteria</taxon>
        <taxon>Bacillati</taxon>
        <taxon>Bacillota</taxon>
        <taxon>Tissierellia</taxon>
        <taxon>Sedimentibacter</taxon>
    </lineage>
</organism>
<dbReference type="InterPro" id="IPR051803">
    <property type="entry name" value="TA_system_RelE-like_toxin"/>
</dbReference>
<evidence type="ECO:0000256" key="1">
    <source>
        <dbReference type="ARBA" id="ARBA00006226"/>
    </source>
</evidence>
<keyword evidence="2" id="KW-1277">Toxin-antitoxin system</keyword>
<name>A0A974GXQ0_SEDHY</name>
<proteinExistence type="inferred from homology"/>
<dbReference type="InterPro" id="IPR035093">
    <property type="entry name" value="RelE/ParE_toxin_dom_sf"/>
</dbReference>
<keyword evidence="4" id="KW-1185">Reference proteome</keyword>
<accession>A0A974GXQ0</accession>
<dbReference type="PANTHER" id="PTHR33755">
    <property type="entry name" value="TOXIN PARE1-RELATED"/>
    <property type="match status" value="1"/>
</dbReference>
<comment type="similarity">
    <text evidence="1">Belongs to the RelE toxin family.</text>
</comment>
<gene>
    <name evidence="3" type="ORF">HZF24_14200</name>
</gene>
<dbReference type="RefSeq" id="WP_179238997.1">
    <property type="nucleotide sequence ID" value="NZ_JACBNQ010000019.1"/>
</dbReference>
<sequence length="109" mass="13154">MLNVEYTPRALEDLQRIQVYLSTNWGENTANKILKKITSEIRRLERYPFSGVNLGKIINTTTNYRYIFSERNYIFYRLESDKILIIRVINERQDYLKQLFGINVDREEI</sequence>
<dbReference type="PANTHER" id="PTHR33755:SF7">
    <property type="entry name" value="TOXIN MODULE OF TOXIN-ANTITOXIN SYSTEM RELE_STBE FAMILY"/>
    <property type="match status" value="1"/>
</dbReference>
<dbReference type="Proteomes" id="UP000611629">
    <property type="component" value="Unassembled WGS sequence"/>
</dbReference>
<reference evidence="3" key="1">
    <citation type="submission" date="2020-07" db="EMBL/GenBank/DDBJ databases">
        <title>Genomic analysis of a strain of Sedimentibacter Hydroxybenzoicus DSM7310.</title>
        <authorList>
            <person name="Ma S."/>
        </authorList>
    </citation>
    <scope>NUCLEOTIDE SEQUENCE</scope>
    <source>
        <strain evidence="3">DSM 7310</strain>
    </source>
</reference>
<evidence type="ECO:0000313" key="3">
    <source>
        <dbReference type="EMBL" id="NYB75295.1"/>
    </source>
</evidence>
<protein>
    <submittedName>
        <fullName evidence="3">Type II toxin-antitoxin system RelE/ParE family toxin</fullName>
    </submittedName>
</protein>
<evidence type="ECO:0000313" key="4">
    <source>
        <dbReference type="Proteomes" id="UP000611629"/>
    </source>
</evidence>
<dbReference type="AlphaFoldDB" id="A0A974GXQ0"/>